<sequence>MLPDIYDKEVFTVITKDKRGKRKLFDNYRMKLLVATMALILTTPTIQIINQNGNGNIFNVAAEQVINQDKEATPKNINDISNVIIPQMVIFNPETKQTLEEGATVQSVDSIGMNLLFDINATNLSEGDYFEVSLPTPLDYSNISMLQYAKDGVRFKGEIRDDKLICTLLALPTGIHQVKAINFQLHAPFKTEESSGDITLKTIVGTQEVAQTITVHQVAQRDISNKINTLTLDLLKGVDQIVQQDELINPYEHYYLNMTIDMGTEMFSNQVQKGDYFDIQLPNVLDYKFVQDLDYDSPQLKFHGTINQSTGILHIVVERAPRAEGNRIQFEFNVAMRFDLEKVKALESDAEGKRKMSLKINTSNDEKEAYSHRFILQALNTEHENEFDYYIPPFKDLFTESWGYTPKSMNDYLDDIYQVSEFGYDCRGTQDNFAPYEIFTLVKLKQKYVLDSGVNGLKKHWSAGPIQTLDNGYTSLPNADPSNYLLGYCIEEKGFSHIRPGLGLYAGRHYIKVPLENYNWHMYEQDKVKLRNVVAHCYPFVSEQEMRQYYHLPNDIRLSDMIAATQQVLWDIRRIYPNTQEEVKYNRKLTADVWTEPHIKGKLTLQWGLTDEQRSLQSDASNMFRAIDIIKSRYTENYQVNSPSDIALGTVTIKGSTLTTSISRHLDSSETGKVIIRSSNGKVIQKVITMNTPLTISEDIASLLTNAQTTITVTLEIVDSDAEVQFYVMDGSGIWTQDLITGELYPRTYVDQAEVQLNRGKFTFTKVDATTKNAIAGAEFTLTKLDEEGNKTNLVYYESANQDGEFIFDELSPGEYLLEEIKAPEGYLLTGMIFKVTIYADGTNQVEVKKANSDQWEGYSPTIDNHYQIENPQDVDIIIQKVDPEGNPILATKLRPGAEFELKEYKKQASTDDEWNPVTTDNVYTEIIGKDGTLRFGQLHHGIWYQLRELKAPAGYQKTDTIWDIKINHNGDIEITSSENPQEVATDNTITVMNKKNGNLVINKQDSEDASIFLPGAIFGLTDLQTQEVITSEATDDQGNVTFSDISPGYYRLQEITPPEGYQLSHKTWMIYVNDHGETYLLANDGTEENSNSLENATMITPDNPLVITNKVNATAIIKITKVDAKTGELIVDNNHKTTARFGITTTPNPVANADLSSDDIFNGQVAYLDNGTYTFTNKGKGFETGQYYLWEMRAPQGYVTLTETIPFYIKADGSVIIPSKQNEQGEYVVDEAHPAYHMIQQSIEEGDTPAVEIKVKNHKMLFPRTGGIGSMLFYVIGLISMLSAILLFSKSNQ</sequence>
<evidence type="ECO:0000256" key="3">
    <source>
        <dbReference type="ARBA" id="ARBA00022729"/>
    </source>
</evidence>
<dbReference type="STRING" id="137733.SAMN05421767_10436"/>
<dbReference type="Gene3D" id="2.60.40.1280">
    <property type="match status" value="2"/>
</dbReference>
<dbReference type="SUPFAM" id="SSF49478">
    <property type="entry name" value="Cna protein B-type domain"/>
    <property type="match status" value="2"/>
</dbReference>
<dbReference type="InterPro" id="IPR011252">
    <property type="entry name" value="Fibrogen-bd_dom1"/>
</dbReference>
<feature type="domain" description="SpaA-like prealbumin fold" evidence="5">
    <location>
        <begin position="760"/>
        <end position="850"/>
    </location>
</feature>
<keyword evidence="4" id="KW-0472">Membrane</keyword>
<keyword evidence="4" id="KW-0812">Transmembrane</keyword>
<dbReference type="GO" id="GO:0007155">
    <property type="term" value="P:cell adhesion"/>
    <property type="evidence" value="ECO:0007669"/>
    <property type="project" value="InterPro"/>
</dbReference>
<evidence type="ECO:0000313" key="7">
    <source>
        <dbReference type="Proteomes" id="UP000198556"/>
    </source>
</evidence>
<organism evidence="6 7">
    <name type="scientific">Granulicatella balaenopterae</name>
    <dbReference type="NCBI Taxonomy" id="137733"/>
    <lineage>
        <taxon>Bacteria</taxon>
        <taxon>Bacillati</taxon>
        <taxon>Bacillota</taxon>
        <taxon>Bacilli</taxon>
        <taxon>Lactobacillales</taxon>
        <taxon>Carnobacteriaceae</taxon>
        <taxon>Granulicatella</taxon>
    </lineage>
</organism>
<keyword evidence="7" id="KW-1185">Reference proteome</keyword>
<keyword evidence="3" id="KW-0732">Signal</keyword>
<gene>
    <name evidence="6" type="ORF">SAMN05421767_10436</name>
</gene>
<reference evidence="6 7" key="1">
    <citation type="submission" date="2016-10" db="EMBL/GenBank/DDBJ databases">
        <authorList>
            <person name="de Groot N.N."/>
        </authorList>
    </citation>
    <scope>NUCLEOTIDE SEQUENCE [LARGE SCALE GENOMIC DNA]</scope>
    <source>
        <strain evidence="6 7">DSM 15827</strain>
    </source>
</reference>
<dbReference type="InterPro" id="IPR041033">
    <property type="entry name" value="SpaA_PFL_dom_1"/>
</dbReference>
<dbReference type="EMBL" id="FOGF01000004">
    <property type="protein sequence ID" value="SEQ68741.1"/>
    <property type="molecule type" value="Genomic_DNA"/>
</dbReference>
<evidence type="ECO:0000259" key="5">
    <source>
        <dbReference type="Pfam" id="PF17802"/>
    </source>
</evidence>
<accession>A0A1H9I2A7</accession>
<feature type="domain" description="SpaA-like prealbumin fold" evidence="5">
    <location>
        <begin position="1118"/>
        <end position="1218"/>
    </location>
</feature>
<dbReference type="Gene3D" id="2.60.40.10">
    <property type="entry name" value="Immunoglobulins"/>
    <property type="match status" value="4"/>
</dbReference>
<evidence type="ECO:0000313" key="6">
    <source>
        <dbReference type="EMBL" id="SEQ68741.1"/>
    </source>
</evidence>
<name>A0A1H9I2A7_9LACT</name>
<dbReference type="Proteomes" id="UP000198556">
    <property type="component" value="Unassembled WGS sequence"/>
</dbReference>
<protein>
    <submittedName>
        <fullName evidence="6">Cna protein B-type domain-containing protein</fullName>
    </submittedName>
</protein>
<comment type="similarity">
    <text evidence="1">Belongs to the serine-aspartate repeat-containing protein (SDr) family.</text>
</comment>
<dbReference type="PANTHER" id="PTHR36108">
    <property type="entry name" value="COLOSSIN-B-RELATED"/>
    <property type="match status" value="1"/>
</dbReference>
<feature type="domain" description="SpaA-like prealbumin fold" evidence="5">
    <location>
        <begin position="877"/>
        <end position="978"/>
    </location>
</feature>
<dbReference type="Pfam" id="PF17802">
    <property type="entry name" value="SpaA"/>
    <property type="match status" value="4"/>
</dbReference>
<keyword evidence="4" id="KW-1133">Transmembrane helix</keyword>
<keyword evidence="2" id="KW-0964">Secreted</keyword>
<evidence type="ECO:0000256" key="2">
    <source>
        <dbReference type="ARBA" id="ARBA00022525"/>
    </source>
</evidence>
<evidence type="ECO:0000256" key="1">
    <source>
        <dbReference type="ARBA" id="ARBA00007257"/>
    </source>
</evidence>
<feature type="domain" description="SpaA-like prealbumin fold" evidence="5">
    <location>
        <begin position="998"/>
        <end position="1080"/>
    </location>
</feature>
<dbReference type="InterPro" id="IPR013783">
    <property type="entry name" value="Ig-like_fold"/>
</dbReference>
<feature type="transmembrane region" description="Helical" evidence="4">
    <location>
        <begin position="1268"/>
        <end position="1289"/>
    </location>
</feature>
<proteinExistence type="inferred from homology"/>
<dbReference type="PANTHER" id="PTHR36108:SF13">
    <property type="entry name" value="COLOSSIN-B-RELATED"/>
    <property type="match status" value="1"/>
</dbReference>
<evidence type="ECO:0000256" key="4">
    <source>
        <dbReference type="SAM" id="Phobius"/>
    </source>
</evidence>